<dbReference type="InterPro" id="IPR036412">
    <property type="entry name" value="HAD-like_sf"/>
</dbReference>
<dbReference type="SUPFAM" id="SSF56784">
    <property type="entry name" value="HAD-like"/>
    <property type="match status" value="1"/>
</dbReference>
<dbReference type="Pfam" id="PF06888">
    <property type="entry name" value="Put_Phosphatase"/>
    <property type="match status" value="1"/>
</dbReference>
<dbReference type="NCBIfam" id="TIGR01489">
    <property type="entry name" value="DKMTPPase-SF"/>
    <property type="match status" value="1"/>
</dbReference>
<dbReference type="Gene3D" id="3.90.1470.20">
    <property type="match status" value="1"/>
</dbReference>
<organism evidence="5">
    <name type="scientific">anaerobic digester metagenome</name>
    <dbReference type="NCBI Taxonomy" id="1263854"/>
    <lineage>
        <taxon>unclassified sequences</taxon>
        <taxon>metagenomes</taxon>
        <taxon>ecological metagenomes</taxon>
    </lineage>
</organism>
<dbReference type="GO" id="GO:0016791">
    <property type="term" value="F:phosphatase activity"/>
    <property type="evidence" value="ECO:0007669"/>
    <property type="project" value="InterPro"/>
</dbReference>
<keyword evidence="4" id="KW-0460">Magnesium</keyword>
<proteinExistence type="predicted"/>
<gene>
    <name evidence="5" type="ORF">SCFA_1500003</name>
</gene>
<dbReference type="EMBL" id="CAADRN010000058">
    <property type="protein sequence ID" value="VFU12020.1"/>
    <property type="molecule type" value="Genomic_DNA"/>
</dbReference>
<keyword evidence="2" id="KW-0479">Metal-binding</keyword>
<comment type="cofactor">
    <cofactor evidence="1">
        <name>Mg(2+)</name>
        <dbReference type="ChEBI" id="CHEBI:18420"/>
    </cofactor>
</comment>
<dbReference type="InterPro" id="IPR016965">
    <property type="entry name" value="Pase_PHOSPHO-typ"/>
</dbReference>
<evidence type="ECO:0008006" key="6">
    <source>
        <dbReference type="Google" id="ProtNLM"/>
    </source>
</evidence>
<name>A0A485M0C9_9ZZZZ</name>
<sequence length="216" mass="24937">MKRVFFVDFDGTITKVDVCAAMVEAFAGDGWREINDLWEKKLLSTRDCANMTFKLFRVGLKEIKSLIEKIEIDEYFQEFLALCRNQDYKIHILSDGYDFCIETFFKKYGINVSYYANRLVYNDGFEVETPYHNPACGQCGTCKKSLMSKLRENAEEIIFIGDGYSDTCPAQNADFVFAKGVLYNFCLEKGVRVQHYDSFKDIIHRVTLSTPESRLG</sequence>
<dbReference type="InterPro" id="IPR023214">
    <property type="entry name" value="HAD_sf"/>
</dbReference>
<dbReference type="Gene3D" id="3.40.50.1000">
    <property type="entry name" value="HAD superfamily/HAD-like"/>
    <property type="match status" value="1"/>
</dbReference>
<reference evidence="5" key="1">
    <citation type="submission" date="2019-03" db="EMBL/GenBank/DDBJ databases">
        <authorList>
            <person name="Hao L."/>
        </authorList>
    </citation>
    <scope>NUCLEOTIDE SEQUENCE</scope>
</reference>
<accession>A0A485M0C9</accession>
<evidence type="ECO:0000256" key="2">
    <source>
        <dbReference type="ARBA" id="ARBA00022723"/>
    </source>
</evidence>
<dbReference type="InterPro" id="IPR050849">
    <property type="entry name" value="HAD-like_hydrolase_phosphatase"/>
</dbReference>
<dbReference type="AlphaFoldDB" id="A0A485M0C9"/>
<protein>
    <recommendedName>
        <fullName evidence="6">2-hydroxy-3-keto-5-methylthiopentenyl-1-phosphate phosphatase</fullName>
    </recommendedName>
</protein>
<evidence type="ECO:0000256" key="1">
    <source>
        <dbReference type="ARBA" id="ARBA00001946"/>
    </source>
</evidence>
<keyword evidence="3" id="KW-0378">Hydrolase</keyword>
<evidence type="ECO:0000256" key="4">
    <source>
        <dbReference type="ARBA" id="ARBA00022842"/>
    </source>
</evidence>
<dbReference type="PANTHER" id="PTHR28181:SF2">
    <property type="entry name" value="PHOSPHORIC MONOESTER HYDROLASE"/>
    <property type="match status" value="1"/>
</dbReference>
<dbReference type="PANTHER" id="PTHR28181">
    <property type="entry name" value="UPF0655 PROTEIN YCR015C"/>
    <property type="match status" value="1"/>
</dbReference>
<evidence type="ECO:0000313" key="5">
    <source>
        <dbReference type="EMBL" id="VFU12020.1"/>
    </source>
</evidence>
<dbReference type="InterPro" id="IPR006384">
    <property type="entry name" value="HAD_hydro_PyrdxlP_Pase-like"/>
</dbReference>
<dbReference type="NCBIfam" id="TIGR01488">
    <property type="entry name" value="HAD-SF-IB"/>
    <property type="match status" value="1"/>
</dbReference>
<evidence type="ECO:0000256" key="3">
    <source>
        <dbReference type="ARBA" id="ARBA00022801"/>
    </source>
</evidence>
<dbReference type="GO" id="GO:0046872">
    <property type="term" value="F:metal ion binding"/>
    <property type="evidence" value="ECO:0007669"/>
    <property type="project" value="UniProtKB-KW"/>
</dbReference>